<dbReference type="GO" id="GO:0003735">
    <property type="term" value="F:structural constituent of ribosome"/>
    <property type="evidence" value="ECO:0007669"/>
    <property type="project" value="InterPro"/>
</dbReference>
<dbReference type="OMA" id="HPSGYEE"/>
<dbReference type="CDD" id="cd00513">
    <property type="entry name" value="Ribosomal_L32_L32e"/>
    <property type="match status" value="1"/>
</dbReference>
<name>A0A5A8CZ09_CAFRO</name>
<keyword evidence="3" id="KW-0687">Ribonucleoprotein</keyword>
<dbReference type="SMART" id="SM01393">
    <property type="entry name" value="Ribosomal_L32e"/>
    <property type="match status" value="1"/>
</dbReference>
<dbReference type="EMBL" id="VLTO01000075">
    <property type="protein sequence ID" value="KAA0168628.1"/>
    <property type="molecule type" value="Genomic_DNA"/>
</dbReference>
<evidence type="ECO:0008006" key="12">
    <source>
        <dbReference type="Google" id="ProtNLM"/>
    </source>
</evidence>
<evidence type="ECO:0000313" key="10">
    <source>
        <dbReference type="Proteomes" id="UP000324907"/>
    </source>
</evidence>
<dbReference type="OrthoDB" id="268693at2759"/>
<dbReference type="GO" id="GO:0022625">
    <property type="term" value="C:cytosolic large ribosomal subunit"/>
    <property type="evidence" value="ECO:0007669"/>
    <property type="project" value="TreeGrafter"/>
</dbReference>
<dbReference type="EMBL" id="VLTL01000087">
    <property type="protein sequence ID" value="KAA0161991.1"/>
    <property type="molecule type" value="Genomic_DNA"/>
</dbReference>
<evidence type="ECO:0000256" key="2">
    <source>
        <dbReference type="ARBA" id="ARBA00022980"/>
    </source>
</evidence>
<dbReference type="PANTHER" id="PTHR23413">
    <property type="entry name" value="60S RIBOSOMAL PROTEIN L32 AND DNA-DIRECTED RNA POLYMERASE II, SUBUNIT N"/>
    <property type="match status" value="1"/>
</dbReference>
<keyword evidence="9" id="KW-1185">Reference proteome</keyword>
<evidence type="ECO:0000313" key="4">
    <source>
        <dbReference type="EMBL" id="KAA0153910.1"/>
    </source>
</evidence>
<protein>
    <recommendedName>
        <fullName evidence="12">Ribosomal protein L32e</fullName>
    </recommendedName>
</protein>
<evidence type="ECO:0000313" key="6">
    <source>
        <dbReference type="EMBL" id="KAA0161991.1"/>
    </source>
</evidence>
<dbReference type="AlphaFoldDB" id="A0A5A8CZ09"/>
<dbReference type="PANTHER" id="PTHR23413:SF1">
    <property type="entry name" value="RIBOSOMAL PROTEIN L32"/>
    <property type="match status" value="1"/>
</dbReference>
<dbReference type="Proteomes" id="UP000325113">
    <property type="component" value="Unassembled WGS sequence"/>
</dbReference>
<gene>
    <name evidence="7" type="ORF">FNF27_07140</name>
    <name evidence="6" type="ORF">FNF28_04862</name>
    <name evidence="4" type="ORF">FNF29_02898</name>
    <name evidence="5" type="ORF">FNF31_05746</name>
</gene>
<evidence type="ECO:0000313" key="5">
    <source>
        <dbReference type="EMBL" id="KAA0157400.1"/>
    </source>
</evidence>
<dbReference type="EMBL" id="VLTM01000077">
    <property type="protein sequence ID" value="KAA0157400.1"/>
    <property type="molecule type" value="Genomic_DNA"/>
</dbReference>
<accession>A0A5A8CZ09</accession>
<sequence>MPKATVQPLIRKKKIIKKKTAFKRFQSDNFMRVKESWRAPRGIDGRFRRRFKGTPTTVKIGFGTDKKTRNLLPNGFLKYRVFNAEDVDMLMMNNRTHCVEIARTVALVKRREILQRCLELNVRCLNAGVTRYDEEEGAEE</sequence>
<keyword evidence="2" id="KW-0689">Ribosomal protein</keyword>
<dbReference type="Proteomes" id="UP000324907">
    <property type="component" value="Unassembled WGS sequence"/>
</dbReference>
<dbReference type="InterPro" id="IPR001515">
    <property type="entry name" value="Ribosomal_eL32"/>
</dbReference>
<dbReference type="SUPFAM" id="SSF52042">
    <property type="entry name" value="Ribosomal protein L32e"/>
    <property type="match status" value="1"/>
</dbReference>
<organism evidence="5 11">
    <name type="scientific">Cafeteria roenbergensis</name>
    <name type="common">Marine flagellate</name>
    <dbReference type="NCBI Taxonomy" id="33653"/>
    <lineage>
        <taxon>Eukaryota</taxon>
        <taxon>Sar</taxon>
        <taxon>Stramenopiles</taxon>
        <taxon>Bigyra</taxon>
        <taxon>Opalozoa</taxon>
        <taxon>Bicosoecida</taxon>
        <taxon>Cafeteriaceae</taxon>
        <taxon>Cafeteria</taxon>
    </lineage>
</organism>
<evidence type="ECO:0000256" key="1">
    <source>
        <dbReference type="ARBA" id="ARBA00008431"/>
    </source>
</evidence>
<evidence type="ECO:0000313" key="9">
    <source>
        <dbReference type="Proteomes" id="UP000323011"/>
    </source>
</evidence>
<dbReference type="InterPro" id="IPR036351">
    <property type="entry name" value="Ribosomal_eL32_sf"/>
</dbReference>
<proteinExistence type="inferred from homology"/>
<evidence type="ECO:0000256" key="3">
    <source>
        <dbReference type="ARBA" id="ARBA00023274"/>
    </source>
</evidence>
<comment type="similarity">
    <text evidence="1">Belongs to the eukaryotic ribosomal protein eL32 family.</text>
</comment>
<evidence type="ECO:0000313" key="11">
    <source>
        <dbReference type="Proteomes" id="UP000325113"/>
    </source>
</evidence>
<dbReference type="EMBL" id="VLTN01000014">
    <property type="protein sequence ID" value="KAA0153910.1"/>
    <property type="molecule type" value="Genomic_DNA"/>
</dbReference>
<reference evidence="8 9" key="1">
    <citation type="submission" date="2019-07" db="EMBL/GenBank/DDBJ databases">
        <title>Genomes of Cafeteria roenbergensis.</title>
        <authorList>
            <person name="Fischer M.G."/>
            <person name="Hackl T."/>
            <person name="Roman M."/>
        </authorList>
    </citation>
    <scope>NUCLEOTIDE SEQUENCE [LARGE SCALE GENOMIC DNA]</scope>
    <source>
        <strain evidence="4 9">BVI</strain>
        <strain evidence="5 11">Cflag</strain>
        <strain evidence="7 8">E4-10P</strain>
        <strain evidence="6 10">RCC970-E3</strain>
    </source>
</reference>
<dbReference type="Proteomes" id="UP000323011">
    <property type="component" value="Unassembled WGS sequence"/>
</dbReference>
<comment type="caution">
    <text evidence="5">The sequence shown here is derived from an EMBL/GenBank/DDBJ whole genome shotgun (WGS) entry which is preliminary data.</text>
</comment>
<dbReference type="Proteomes" id="UP000322899">
    <property type="component" value="Unassembled WGS sequence"/>
</dbReference>
<dbReference type="GO" id="GO:0006412">
    <property type="term" value="P:translation"/>
    <property type="evidence" value="ECO:0007669"/>
    <property type="project" value="InterPro"/>
</dbReference>
<evidence type="ECO:0000313" key="8">
    <source>
        <dbReference type="Proteomes" id="UP000322899"/>
    </source>
</evidence>
<evidence type="ECO:0000313" key="7">
    <source>
        <dbReference type="EMBL" id="KAA0168628.1"/>
    </source>
</evidence>
<dbReference type="Pfam" id="PF01655">
    <property type="entry name" value="Ribosomal_L32e"/>
    <property type="match status" value="1"/>
</dbReference>